<reference evidence="1 2" key="1">
    <citation type="submission" date="2024-01" db="EMBL/GenBank/DDBJ databases">
        <title>The genomes of 5 underutilized Papilionoideae crops provide insights into root nodulation and disease resistance.</title>
        <authorList>
            <person name="Yuan L."/>
        </authorList>
    </citation>
    <scope>NUCLEOTIDE SEQUENCE [LARGE SCALE GENOMIC DNA]</scope>
    <source>
        <strain evidence="1">LY-2023</strain>
        <tissue evidence="1">Leaf</tissue>
    </source>
</reference>
<evidence type="ECO:0000313" key="1">
    <source>
        <dbReference type="EMBL" id="KAK7295801.1"/>
    </source>
</evidence>
<accession>A0AAN9JCV3</accession>
<evidence type="ECO:0000313" key="2">
    <source>
        <dbReference type="Proteomes" id="UP001359559"/>
    </source>
</evidence>
<proteinExistence type="predicted"/>
<protein>
    <submittedName>
        <fullName evidence="1">Uncharacterized protein</fullName>
    </submittedName>
</protein>
<name>A0AAN9JCV3_CLITE</name>
<gene>
    <name evidence="1" type="ORF">RJT34_18713</name>
</gene>
<keyword evidence="2" id="KW-1185">Reference proteome</keyword>
<comment type="caution">
    <text evidence="1">The sequence shown here is derived from an EMBL/GenBank/DDBJ whole genome shotgun (WGS) entry which is preliminary data.</text>
</comment>
<sequence>MQKLSDPVSIFHSTYIGLGFAPAVKRKANPFLPSLISGQCCGVSKVGPGGINATKKFWSKKGYVVGEVDEVIGHSGGLRRFNEICKPYEVKGGNFNHSYTITFLDMMDRCGLLDLSPFRSRFTWARKQ</sequence>
<dbReference type="EMBL" id="JAYKXN010000004">
    <property type="protein sequence ID" value="KAK7295801.1"/>
    <property type="molecule type" value="Genomic_DNA"/>
</dbReference>
<dbReference type="AlphaFoldDB" id="A0AAN9JCV3"/>
<dbReference type="Proteomes" id="UP001359559">
    <property type="component" value="Unassembled WGS sequence"/>
</dbReference>
<organism evidence="1 2">
    <name type="scientific">Clitoria ternatea</name>
    <name type="common">Butterfly pea</name>
    <dbReference type="NCBI Taxonomy" id="43366"/>
    <lineage>
        <taxon>Eukaryota</taxon>
        <taxon>Viridiplantae</taxon>
        <taxon>Streptophyta</taxon>
        <taxon>Embryophyta</taxon>
        <taxon>Tracheophyta</taxon>
        <taxon>Spermatophyta</taxon>
        <taxon>Magnoliopsida</taxon>
        <taxon>eudicotyledons</taxon>
        <taxon>Gunneridae</taxon>
        <taxon>Pentapetalae</taxon>
        <taxon>rosids</taxon>
        <taxon>fabids</taxon>
        <taxon>Fabales</taxon>
        <taxon>Fabaceae</taxon>
        <taxon>Papilionoideae</taxon>
        <taxon>50 kb inversion clade</taxon>
        <taxon>NPAAA clade</taxon>
        <taxon>indigoferoid/millettioid clade</taxon>
        <taxon>Phaseoleae</taxon>
        <taxon>Clitoria</taxon>
    </lineage>
</organism>